<feature type="transmembrane region" description="Helical" evidence="13">
    <location>
        <begin position="122"/>
        <end position="143"/>
    </location>
</feature>
<sequence length="202" mass="22075">MIFSLFVSDPILGLALLASIILAITIHEAAHAFMAVKLGDDTPKAQGRLTLNPLSHLDPWGTLLIVFAGIGWGKPVMFNPFNLKNLRRDTALVALAGPVSNFIMAFAVSMLLRVSLISDIKFVYLLLQNFAFLNIVLGVFNLIPIEPLDGYKVVSGILPPYLALQWEETKKYGLTVLVLLLLTGSIEKIVFPLASSIANLLF</sequence>
<feature type="domain" description="Peptidase M50" evidence="14">
    <location>
        <begin position="125"/>
        <end position="182"/>
    </location>
</feature>
<keyword evidence="12 13" id="KW-0472">Membrane</keyword>
<reference evidence="16" key="1">
    <citation type="submission" date="2017-09" db="EMBL/GenBank/DDBJ databases">
        <title>Depth-based differentiation of microbial function through sediment-hosted aquifers and enrichment of novel symbionts in the deep terrestrial subsurface.</title>
        <authorList>
            <person name="Probst A.J."/>
            <person name="Ladd B."/>
            <person name="Jarett J.K."/>
            <person name="Geller-Mcgrath D.E."/>
            <person name="Sieber C.M.K."/>
            <person name="Emerson J.B."/>
            <person name="Anantharaman K."/>
            <person name="Thomas B.C."/>
            <person name="Malmstrom R."/>
            <person name="Stieglmeier M."/>
            <person name="Klingl A."/>
            <person name="Woyke T."/>
            <person name="Ryan C.M."/>
            <person name="Banfield J.F."/>
        </authorList>
    </citation>
    <scope>NUCLEOTIDE SEQUENCE [LARGE SCALE GENOMIC DNA]</scope>
</reference>
<dbReference type="Pfam" id="PF02163">
    <property type="entry name" value="Peptidase_M50"/>
    <property type="match status" value="1"/>
</dbReference>
<comment type="similarity">
    <text evidence="3">Belongs to the peptidase M50B family.</text>
</comment>
<gene>
    <name evidence="15" type="ORF">CO058_01345</name>
</gene>
<evidence type="ECO:0000256" key="3">
    <source>
        <dbReference type="ARBA" id="ARBA00007931"/>
    </source>
</evidence>
<comment type="cofactor">
    <cofactor evidence="1">
        <name>Zn(2+)</name>
        <dbReference type="ChEBI" id="CHEBI:29105"/>
    </cofactor>
</comment>
<dbReference type="GO" id="GO:0005886">
    <property type="term" value="C:plasma membrane"/>
    <property type="evidence" value="ECO:0007669"/>
    <property type="project" value="UniProtKB-SubCell"/>
</dbReference>
<proteinExistence type="inferred from homology"/>
<evidence type="ECO:0000256" key="1">
    <source>
        <dbReference type="ARBA" id="ARBA00001947"/>
    </source>
</evidence>
<evidence type="ECO:0000259" key="14">
    <source>
        <dbReference type="Pfam" id="PF02163"/>
    </source>
</evidence>
<dbReference type="InterPro" id="IPR008915">
    <property type="entry name" value="Peptidase_M50"/>
</dbReference>
<feature type="transmembrane region" description="Helical" evidence="13">
    <location>
        <begin position="59"/>
        <end position="78"/>
    </location>
</feature>
<keyword evidence="7" id="KW-0479">Metal-binding</keyword>
<dbReference type="GO" id="GO:0008237">
    <property type="term" value="F:metallopeptidase activity"/>
    <property type="evidence" value="ECO:0007669"/>
    <property type="project" value="UniProtKB-KW"/>
</dbReference>
<evidence type="ECO:0000256" key="6">
    <source>
        <dbReference type="ARBA" id="ARBA00022692"/>
    </source>
</evidence>
<keyword evidence="5 15" id="KW-0645">Protease</keyword>
<dbReference type="InterPro" id="IPR052348">
    <property type="entry name" value="Metallopeptidase_M50B"/>
</dbReference>
<keyword evidence="11" id="KW-0482">Metalloprotease</keyword>
<evidence type="ECO:0000256" key="11">
    <source>
        <dbReference type="ARBA" id="ARBA00023049"/>
    </source>
</evidence>
<evidence type="ECO:0000256" key="4">
    <source>
        <dbReference type="ARBA" id="ARBA00022475"/>
    </source>
</evidence>
<dbReference type="Proteomes" id="UP000229756">
    <property type="component" value="Unassembled WGS sequence"/>
</dbReference>
<dbReference type="CDD" id="cd06158">
    <property type="entry name" value="S2P-M50_like_1"/>
    <property type="match status" value="1"/>
</dbReference>
<dbReference type="GO" id="GO:0006508">
    <property type="term" value="P:proteolysis"/>
    <property type="evidence" value="ECO:0007669"/>
    <property type="project" value="UniProtKB-KW"/>
</dbReference>
<keyword evidence="9" id="KW-0862">Zinc</keyword>
<comment type="subcellular location">
    <subcellularLocation>
        <location evidence="2">Cell membrane</location>
        <topology evidence="2">Multi-pass membrane protein</topology>
    </subcellularLocation>
</comment>
<keyword evidence="6 13" id="KW-0812">Transmembrane</keyword>
<evidence type="ECO:0000313" key="15">
    <source>
        <dbReference type="EMBL" id="PJC23807.1"/>
    </source>
</evidence>
<dbReference type="AlphaFoldDB" id="A0A2M8EMA0"/>
<dbReference type="InterPro" id="IPR044537">
    <property type="entry name" value="Rip2-like"/>
</dbReference>
<protein>
    <submittedName>
        <fullName evidence="15">Site-2 protease family protein</fullName>
    </submittedName>
</protein>
<dbReference type="PANTHER" id="PTHR35864:SF1">
    <property type="entry name" value="ZINC METALLOPROTEASE YWHC-RELATED"/>
    <property type="match status" value="1"/>
</dbReference>
<accession>A0A2M8EMA0</accession>
<evidence type="ECO:0000256" key="10">
    <source>
        <dbReference type="ARBA" id="ARBA00022989"/>
    </source>
</evidence>
<evidence type="ECO:0000256" key="2">
    <source>
        <dbReference type="ARBA" id="ARBA00004651"/>
    </source>
</evidence>
<evidence type="ECO:0000256" key="7">
    <source>
        <dbReference type="ARBA" id="ARBA00022723"/>
    </source>
</evidence>
<evidence type="ECO:0000256" key="5">
    <source>
        <dbReference type="ARBA" id="ARBA00022670"/>
    </source>
</evidence>
<dbReference type="EMBL" id="PFSJ01000010">
    <property type="protein sequence ID" value="PJC23807.1"/>
    <property type="molecule type" value="Genomic_DNA"/>
</dbReference>
<name>A0A2M8EMA0_UNCKA</name>
<keyword evidence="4" id="KW-1003">Cell membrane</keyword>
<dbReference type="PANTHER" id="PTHR35864">
    <property type="entry name" value="ZINC METALLOPROTEASE MJ0611-RELATED"/>
    <property type="match status" value="1"/>
</dbReference>
<keyword evidence="10 13" id="KW-1133">Transmembrane helix</keyword>
<feature type="transmembrane region" description="Helical" evidence="13">
    <location>
        <begin position="172"/>
        <end position="194"/>
    </location>
</feature>
<keyword evidence="8" id="KW-0378">Hydrolase</keyword>
<evidence type="ECO:0000256" key="9">
    <source>
        <dbReference type="ARBA" id="ARBA00022833"/>
    </source>
</evidence>
<evidence type="ECO:0000313" key="16">
    <source>
        <dbReference type="Proteomes" id="UP000229756"/>
    </source>
</evidence>
<evidence type="ECO:0000256" key="12">
    <source>
        <dbReference type="ARBA" id="ARBA00023136"/>
    </source>
</evidence>
<dbReference type="GO" id="GO:0046872">
    <property type="term" value="F:metal ion binding"/>
    <property type="evidence" value="ECO:0007669"/>
    <property type="project" value="UniProtKB-KW"/>
</dbReference>
<organism evidence="15 16">
    <name type="scientific">candidate division WWE3 bacterium CG_4_9_14_0_2_um_filter_35_11</name>
    <dbReference type="NCBI Taxonomy" id="1975077"/>
    <lineage>
        <taxon>Bacteria</taxon>
        <taxon>Katanobacteria</taxon>
    </lineage>
</organism>
<feature type="transmembrane region" description="Helical" evidence="13">
    <location>
        <begin position="90"/>
        <end position="116"/>
    </location>
</feature>
<evidence type="ECO:0000256" key="13">
    <source>
        <dbReference type="SAM" id="Phobius"/>
    </source>
</evidence>
<evidence type="ECO:0000256" key="8">
    <source>
        <dbReference type="ARBA" id="ARBA00022801"/>
    </source>
</evidence>
<comment type="caution">
    <text evidence="15">The sequence shown here is derived from an EMBL/GenBank/DDBJ whole genome shotgun (WGS) entry which is preliminary data.</text>
</comment>